<sequence>MGHAWLDSLSEDWVSQPASPADASPAQATPSPDARIAPKPKTPSRIPRLSPHIRKFQNAAGSSNTSSNANSNTNSPSHNHVLGERSINLSRRTPSKLSNDITNSVKNANNYERDCQACRSASVASANSVIRNTVHRKSLTSSQAKGKGGAETPEWKRRLVYGDLSYGEQRDLFTSAGTGLESIFKPPHSTPGQCRNSTHEHSRLNMAMPSSPPPEREEAPAQETRPGPQLSRKKAPISYRRTDESADASKVTEDSHLTAMAQQTADGESRKVSGRSDVRNEDFSPIVLERRQASNGTTTFAPADLPADELHRRLETLRHDQMLLSADPGDGSVRIHSSRMGETTQDFAKLEGFVNFQRGSRSGGEGSFRNPMLSSALNDSSQLNPEESLQASTPKRFPSVRVERWDSSENAPVEASDPDANLEKRPIPPPHLAPSGSPLKLFQPYDTFTNQTLLRRLSQVHDEPGDNYFSIAADPDSPMQRNDNNPHRLLLPPSHANRFGAGELDGYEFNDSAITHDATGLEGNKENRDPDESALPPRSPIFNLAQNSSPSELPDLVINRRRKSTTSHPQRRHGRSSLPGHSEFLSPPGGRRDASGPEIKRPRTSPSKAPTPKRRRTLHQSDISYSEEPESPSPSRWNDFRGGRDTEGDYQEDSPPRSWTPSPDPRPSQYNRIPFTDMERSPLRSSRHSRPPTARPPTARPQTANSAADSSRKPSIKTEDFINEANKIMAMIRSKAGLQTGLTSVEESDEDKGQQSPDAEHSYEESTQEPFSRPPSREGRVPVARMPNKQEDPVLVERLKKYEEASEMGDLLTSMYSRPGTQGGVPPAPEQVQESPGGWTRDASPEYEDQEAHGVVSDPPNIRLSRNPEWQDSPADSRPDHAVPSQNRSTSAGTQSTGHSLPTGSSRQSSRGSEARKTIMPESVSHLIPDQVGDMVLDRQRNVWVKRKGSGQSRENNNNRSFSQSEMSEDDPFADIPDLSVDVTREMQNLVLAGKKDGAAGGGGLPSRLMLNVPDLSPSRPPRSGSFSRAGIGLEGARRSYLMRSQGRQEEEDGPEGRGKEPRRLTISFSSPVASIIHDAADVPSSDTHSDQTQELAAHTTAQRQPTRPRNDSRPTRYLSVRGKPMMTRPVSRIDERDEDPTPDLPPPQGQDQSQEDAAHGMELSLLNDYSVAPPASSSDGMRHASVSLLVTTPVRRASATCPAVGVDAAAILSEVVGNFSLSPLSEFTIHPRQREETPALEASYVVDNHRLVTGDASKRVMSMAVQELVDKLSEVEPFEPYWEDMRELRLRGKGLSALHKLDEYCGRLESLDASKNRIAGLDGVPGTVLNLKMAHNRLDSLTAWNHLIHLQYVDVSNNNLTSLSALRGLVHLRTLRADNNQITSLDGIKYHRGLQTLRARGNWIEELDFEGSALLSLTDLDLRANRIARVANLAQLPSLNSLNLEANNLTTFSSVDGGGQEMPSLRYLRLDDNKLESLNVAALTHLRLLHADRNCLSHIAGLSRARRIDSLSLREQRGEGRLDLERLLSRAYEVRKLYLSGNYLGGGGSAEKDNGGGGGGGFAPKVDLLNLQLLELANCGLSGLPEEFGLSVPNLRVLNLNMNALTDLGALKGVVRLKKLFVAGNRLREGPRVLEVLGGMRSLAVVDLRDNPLTQGFYASVQVGVVGRQVVLRKRGKGKGKGHRRTESAVSAVSEDNDAAAAAVTGVEQDEQQLQHHNNNNHHHADEDDEDDDSATSKDNDAAAAEQFTLPDQDPEHDARYCARLDMDTRVRRRLYETMVAKRCKRVRKLDGLPLDVEGLVPVPATIKPAGEKGEENDDGEEEEGGKSVQRRRRRSVEEEGEGEDVVWRAMKEKGLVKLLPAVDKVKKEKGGESSGRWPAEDSFA</sequence>
<feature type="region of interest" description="Disordered" evidence="3">
    <location>
        <begin position="1863"/>
        <end position="1886"/>
    </location>
</feature>
<dbReference type="PANTHER" id="PTHR47566:SF1">
    <property type="entry name" value="PROTEIN NUD1"/>
    <property type="match status" value="1"/>
</dbReference>
<feature type="compositionally biased region" description="Basic and acidic residues" evidence="3">
    <location>
        <begin position="1055"/>
        <end position="1064"/>
    </location>
</feature>
<feature type="compositionally biased region" description="Basic residues" evidence="3">
    <location>
        <begin position="1675"/>
        <end position="1685"/>
    </location>
</feature>
<feature type="compositionally biased region" description="Basic and acidic residues" evidence="3">
    <location>
        <begin position="638"/>
        <end position="647"/>
    </location>
</feature>
<name>A0ABR3VER0_HUMIN</name>
<dbReference type="InterPro" id="IPR052574">
    <property type="entry name" value="CDIRP"/>
</dbReference>
<evidence type="ECO:0000256" key="2">
    <source>
        <dbReference type="ARBA" id="ARBA00022737"/>
    </source>
</evidence>
<feature type="compositionally biased region" description="Low complexity" evidence="3">
    <location>
        <begin position="1689"/>
        <end position="1705"/>
    </location>
</feature>
<dbReference type="SMART" id="SM00369">
    <property type="entry name" value="LRR_TYP"/>
    <property type="match status" value="7"/>
</dbReference>
<feature type="compositionally biased region" description="Basic and acidic residues" evidence="3">
    <location>
        <begin position="267"/>
        <end position="292"/>
    </location>
</feature>
<proteinExistence type="predicted"/>
<evidence type="ECO:0000313" key="5">
    <source>
        <dbReference type="Proteomes" id="UP001583172"/>
    </source>
</evidence>
<evidence type="ECO:0000256" key="3">
    <source>
        <dbReference type="SAM" id="MobiDB-lite"/>
    </source>
</evidence>
<dbReference type="Pfam" id="PF12799">
    <property type="entry name" value="LRR_4"/>
    <property type="match status" value="1"/>
</dbReference>
<feature type="region of interest" description="Disordered" evidence="3">
    <location>
        <begin position="358"/>
        <end position="440"/>
    </location>
</feature>
<feature type="region of interest" description="Disordered" evidence="3">
    <location>
        <begin position="1807"/>
        <end position="1847"/>
    </location>
</feature>
<feature type="compositionally biased region" description="Basic and acidic residues" evidence="3">
    <location>
        <begin position="590"/>
        <end position="601"/>
    </location>
</feature>
<feature type="compositionally biased region" description="Acidic residues" evidence="3">
    <location>
        <begin position="1816"/>
        <end position="1825"/>
    </location>
</feature>
<feature type="region of interest" description="Disordered" evidence="3">
    <location>
        <begin position="182"/>
        <end position="303"/>
    </location>
</feature>
<protein>
    <recommendedName>
        <fullName evidence="6">Septation initiation network scaffold protein cdc11</fullName>
    </recommendedName>
</protein>
<evidence type="ECO:0000313" key="4">
    <source>
        <dbReference type="EMBL" id="KAL1840305.1"/>
    </source>
</evidence>
<feature type="region of interest" description="Disordered" evidence="3">
    <location>
        <begin position="739"/>
        <end position="980"/>
    </location>
</feature>
<feature type="compositionally biased region" description="Basic and acidic residues" evidence="3">
    <location>
        <begin position="788"/>
        <end position="804"/>
    </location>
</feature>
<dbReference type="InterPro" id="IPR032675">
    <property type="entry name" value="LRR_dom_sf"/>
</dbReference>
<feature type="compositionally biased region" description="Polar residues" evidence="3">
    <location>
        <begin position="1085"/>
        <end position="1108"/>
    </location>
</feature>
<dbReference type="Pfam" id="PF13855">
    <property type="entry name" value="LRR_8"/>
    <property type="match status" value="1"/>
</dbReference>
<feature type="compositionally biased region" description="Low complexity" evidence="3">
    <location>
        <begin position="15"/>
        <end position="34"/>
    </location>
</feature>
<dbReference type="SUPFAM" id="SSF52058">
    <property type="entry name" value="L domain-like"/>
    <property type="match status" value="1"/>
</dbReference>
<feature type="compositionally biased region" description="Low complexity" evidence="3">
    <location>
        <begin position="58"/>
        <end position="80"/>
    </location>
</feature>
<accession>A0ABR3VER0</accession>
<feature type="compositionally biased region" description="Polar residues" evidence="3">
    <location>
        <begin position="372"/>
        <end position="393"/>
    </location>
</feature>
<feature type="region of interest" description="Disordered" evidence="3">
    <location>
        <begin position="1675"/>
        <end position="1742"/>
    </location>
</feature>
<dbReference type="InterPro" id="IPR025875">
    <property type="entry name" value="Leu-rich_rpt_4"/>
</dbReference>
<dbReference type="Proteomes" id="UP001583172">
    <property type="component" value="Unassembled WGS sequence"/>
</dbReference>
<dbReference type="EMBL" id="JAZGSY010000119">
    <property type="protein sequence ID" value="KAL1840305.1"/>
    <property type="molecule type" value="Genomic_DNA"/>
</dbReference>
<dbReference type="Gene3D" id="3.80.10.10">
    <property type="entry name" value="Ribonuclease Inhibitor"/>
    <property type="match status" value="2"/>
</dbReference>
<feature type="region of interest" description="Disordered" evidence="3">
    <location>
        <begin position="994"/>
        <end position="1157"/>
    </location>
</feature>
<feature type="compositionally biased region" description="Basic and acidic residues" evidence="3">
    <location>
        <begin position="710"/>
        <end position="720"/>
    </location>
</feature>
<feature type="region of interest" description="Disordered" evidence="3">
    <location>
        <begin position="518"/>
        <end position="720"/>
    </location>
</feature>
<keyword evidence="1" id="KW-0433">Leucine-rich repeat</keyword>
<feature type="region of interest" description="Disordered" evidence="3">
    <location>
        <begin position="1"/>
        <end position="81"/>
    </location>
</feature>
<feature type="compositionally biased region" description="Basic residues" evidence="3">
    <location>
        <begin position="559"/>
        <end position="575"/>
    </location>
</feature>
<organism evidence="4 5">
    <name type="scientific">Humicola insolens</name>
    <name type="common">Soft-rot fungus</name>
    <dbReference type="NCBI Taxonomy" id="85995"/>
    <lineage>
        <taxon>Eukaryota</taxon>
        <taxon>Fungi</taxon>
        <taxon>Dikarya</taxon>
        <taxon>Ascomycota</taxon>
        <taxon>Pezizomycotina</taxon>
        <taxon>Sordariomycetes</taxon>
        <taxon>Sordariomycetidae</taxon>
        <taxon>Sordariales</taxon>
        <taxon>Chaetomiaceae</taxon>
        <taxon>Mycothermus</taxon>
    </lineage>
</organism>
<evidence type="ECO:0008006" key="6">
    <source>
        <dbReference type="Google" id="ProtNLM"/>
    </source>
</evidence>
<feature type="region of interest" description="Disordered" evidence="3">
    <location>
        <begin position="461"/>
        <end position="496"/>
    </location>
</feature>
<keyword evidence="2" id="KW-0677">Repeat</keyword>
<dbReference type="PANTHER" id="PTHR47566">
    <property type="match status" value="1"/>
</dbReference>
<dbReference type="SMART" id="SM00365">
    <property type="entry name" value="LRR_SD22"/>
    <property type="match status" value="5"/>
</dbReference>
<evidence type="ECO:0000256" key="1">
    <source>
        <dbReference type="ARBA" id="ARBA00022614"/>
    </source>
</evidence>
<reference evidence="4 5" key="1">
    <citation type="journal article" date="2024" name="Commun. Biol.">
        <title>Comparative genomic analysis of thermophilic fungi reveals convergent evolutionary adaptations and gene losses.</title>
        <authorList>
            <person name="Steindorff A.S."/>
            <person name="Aguilar-Pontes M.V."/>
            <person name="Robinson A.J."/>
            <person name="Andreopoulos B."/>
            <person name="LaButti K."/>
            <person name="Kuo A."/>
            <person name="Mondo S."/>
            <person name="Riley R."/>
            <person name="Otillar R."/>
            <person name="Haridas S."/>
            <person name="Lipzen A."/>
            <person name="Grimwood J."/>
            <person name="Schmutz J."/>
            <person name="Clum A."/>
            <person name="Reid I.D."/>
            <person name="Moisan M.C."/>
            <person name="Butler G."/>
            <person name="Nguyen T.T.M."/>
            <person name="Dewar K."/>
            <person name="Conant G."/>
            <person name="Drula E."/>
            <person name="Henrissat B."/>
            <person name="Hansel C."/>
            <person name="Singer S."/>
            <person name="Hutchinson M.I."/>
            <person name="de Vries R.P."/>
            <person name="Natvig D.O."/>
            <person name="Powell A.J."/>
            <person name="Tsang A."/>
            <person name="Grigoriev I.V."/>
        </authorList>
    </citation>
    <scope>NUCLEOTIDE SEQUENCE [LARGE SCALE GENOMIC DNA]</scope>
    <source>
        <strain evidence="4 5">CBS 620.91</strain>
    </source>
</reference>
<dbReference type="InterPro" id="IPR001611">
    <property type="entry name" value="Leu-rich_rpt"/>
</dbReference>
<feature type="compositionally biased region" description="Polar residues" evidence="3">
    <location>
        <begin position="950"/>
        <end position="966"/>
    </location>
</feature>
<dbReference type="SMART" id="SM00364">
    <property type="entry name" value="LRR_BAC"/>
    <property type="match status" value="6"/>
</dbReference>
<feature type="compositionally biased region" description="Polar residues" evidence="3">
    <location>
        <begin position="884"/>
        <end position="912"/>
    </location>
</feature>
<dbReference type="InterPro" id="IPR003591">
    <property type="entry name" value="Leu-rich_rpt_typical-subtyp"/>
</dbReference>
<gene>
    <name evidence="4" type="ORF">VTJ49DRAFT_594</name>
</gene>
<keyword evidence="5" id="KW-1185">Reference proteome</keyword>
<dbReference type="PROSITE" id="PS51450">
    <property type="entry name" value="LRR"/>
    <property type="match status" value="4"/>
</dbReference>
<comment type="caution">
    <text evidence="4">The sequence shown here is derived from an EMBL/GenBank/DDBJ whole genome shotgun (WGS) entry which is preliminary data.</text>
</comment>